<protein>
    <submittedName>
        <fullName evidence="2">Uncharacterized protein</fullName>
    </submittedName>
</protein>
<dbReference type="AlphaFoldDB" id="A0A059F3E0"/>
<dbReference type="VEuPathDB" id="MicrosporidiaDB:H312_00899"/>
<feature type="region of interest" description="Disordered" evidence="1">
    <location>
        <begin position="23"/>
        <end position="104"/>
    </location>
</feature>
<feature type="compositionally biased region" description="Low complexity" evidence="1">
    <location>
        <begin position="60"/>
        <end position="82"/>
    </location>
</feature>
<accession>A0A059F3E0</accession>
<dbReference type="HOGENOM" id="CLU_2276804_0_0_1"/>
<reference evidence="3" key="1">
    <citation type="submission" date="2013-02" db="EMBL/GenBank/DDBJ databases">
        <authorList>
            <consortium name="The Broad Institute Genome Sequencing Platform"/>
            <person name="Cuomo C."/>
            <person name="Becnel J."/>
            <person name="Sanscrainte N."/>
            <person name="Walker B."/>
            <person name="Young S.K."/>
            <person name="Zeng Q."/>
            <person name="Gargeya S."/>
            <person name="Fitzgerald M."/>
            <person name="Haas B."/>
            <person name="Abouelleil A."/>
            <person name="Alvarado L."/>
            <person name="Arachchi H.M."/>
            <person name="Berlin A.M."/>
            <person name="Chapman S.B."/>
            <person name="Dewar J."/>
            <person name="Goldberg J."/>
            <person name="Griggs A."/>
            <person name="Gujja S."/>
            <person name="Hansen M."/>
            <person name="Howarth C."/>
            <person name="Imamovic A."/>
            <person name="Larimer J."/>
            <person name="McCowan C."/>
            <person name="Murphy C."/>
            <person name="Neiman D."/>
            <person name="Pearson M."/>
            <person name="Priest M."/>
            <person name="Roberts A."/>
            <person name="Saif S."/>
            <person name="Shea T."/>
            <person name="Sisk P."/>
            <person name="Sykes S."/>
            <person name="Wortman J."/>
            <person name="Nusbaum C."/>
            <person name="Birren B."/>
        </authorList>
    </citation>
    <scope>NUCLEOTIDE SEQUENCE [LARGE SCALE GENOMIC DNA]</scope>
    <source>
        <strain evidence="3">PRA339</strain>
    </source>
</reference>
<feature type="compositionally biased region" description="Polar residues" evidence="1">
    <location>
        <begin position="23"/>
        <end position="33"/>
    </location>
</feature>
<organism evidence="2 3">
    <name type="scientific">Anncaliia algerae PRA339</name>
    <dbReference type="NCBI Taxonomy" id="1288291"/>
    <lineage>
        <taxon>Eukaryota</taxon>
        <taxon>Fungi</taxon>
        <taxon>Fungi incertae sedis</taxon>
        <taxon>Microsporidia</taxon>
        <taxon>Tubulinosematoidea</taxon>
        <taxon>Tubulinosematidae</taxon>
        <taxon>Anncaliia</taxon>
    </lineage>
</organism>
<dbReference type="EMBL" id="KK365138">
    <property type="protein sequence ID" value="KCZ81720.1"/>
    <property type="molecule type" value="Genomic_DNA"/>
</dbReference>
<evidence type="ECO:0000313" key="2">
    <source>
        <dbReference type="EMBL" id="KCZ81720.1"/>
    </source>
</evidence>
<keyword evidence="3" id="KW-1185">Reference proteome</keyword>
<proteinExistence type="predicted"/>
<dbReference type="Proteomes" id="UP000030655">
    <property type="component" value="Unassembled WGS sequence"/>
</dbReference>
<evidence type="ECO:0000256" key="1">
    <source>
        <dbReference type="SAM" id="MobiDB-lite"/>
    </source>
</evidence>
<sequence length="104" mass="10855">MYLYIFIYVYYILATRSYGSLNVGNKKGTFNNPENEKPIGGGGKTGSKGSPVPQSNPKKSFSSSSYSSTSRRGSSGSASAPPGRGGSGGGCPSTNFFPLISQRL</sequence>
<evidence type="ECO:0000313" key="3">
    <source>
        <dbReference type="Proteomes" id="UP000030655"/>
    </source>
</evidence>
<reference evidence="2 3" key="2">
    <citation type="submission" date="2014-03" db="EMBL/GenBank/DDBJ databases">
        <title>The Genome Sequence of Anncaliia algerae insect isolate PRA339.</title>
        <authorList>
            <consortium name="The Broad Institute Genome Sequencing Platform"/>
            <consortium name="The Broad Institute Genome Sequencing Center for Infectious Disease"/>
            <person name="Cuomo C."/>
            <person name="Becnel J."/>
            <person name="Sanscrainte N."/>
            <person name="Walker B."/>
            <person name="Young S.K."/>
            <person name="Zeng Q."/>
            <person name="Gargeya S."/>
            <person name="Fitzgerald M."/>
            <person name="Haas B."/>
            <person name="Abouelleil A."/>
            <person name="Alvarado L."/>
            <person name="Arachchi H.M."/>
            <person name="Berlin A.M."/>
            <person name="Chapman S.B."/>
            <person name="Dewar J."/>
            <person name="Goldberg J."/>
            <person name="Griggs A."/>
            <person name="Gujja S."/>
            <person name="Hansen M."/>
            <person name="Howarth C."/>
            <person name="Imamovic A."/>
            <person name="Larimer J."/>
            <person name="McCowan C."/>
            <person name="Murphy C."/>
            <person name="Neiman D."/>
            <person name="Pearson M."/>
            <person name="Priest M."/>
            <person name="Roberts A."/>
            <person name="Saif S."/>
            <person name="Shea T."/>
            <person name="Sisk P."/>
            <person name="Sykes S."/>
            <person name="Wortman J."/>
            <person name="Nusbaum C."/>
            <person name="Birren B."/>
        </authorList>
    </citation>
    <scope>NUCLEOTIDE SEQUENCE [LARGE SCALE GENOMIC DNA]</scope>
    <source>
        <strain evidence="2 3">PRA339</strain>
    </source>
</reference>
<gene>
    <name evidence="2" type="ORF">H312_00899</name>
</gene>
<name>A0A059F3E0_9MICR</name>